<evidence type="ECO:0000256" key="7">
    <source>
        <dbReference type="RuleBase" id="RU363032"/>
    </source>
</evidence>
<dbReference type="NCBIfam" id="TIGR01726">
    <property type="entry name" value="HEQRo_perm_3TM"/>
    <property type="match status" value="1"/>
</dbReference>
<gene>
    <name evidence="9" type="primary">yhdY</name>
    <name evidence="9" type="ORF">E5S67_00866</name>
</gene>
<feature type="transmembrane region" description="Helical" evidence="7">
    <location>
        <begin position="380"/>
        <end position="398"/>
    </location>
</feature>
<feature type="transmembrane region" description="Helical" evidence="7">
    <location>
        <begin position="79"/>
        <end position="98"/>
    </location>
</feature>
<keyword evidence="4 7" id="KW-0812">Transmembrane</keyword>
<keyword evidence="3" id="KW-1003">Cell membrane</keyword>
<evidence type="ECO:0000313" key="9">
    <source>
        <dbReference type="EMBL" id="NQE33148.1"/>
    </source>
</evidence>
<comment type="similarity">
    <text evidence="7">Belongs to the binding-protein-dependent transport system permease family.</text>
</comment>
<feature type="domain" description="ABC transmembrane type-1" evidence="8">
    <location>
        <begin position="204"/>
        <end position="399"/>
    </location>
</feature>
<keyword evidence="2 7" id="KW-0813">Transport</keyword>
<keyword evidence="5 7" id="KW-1133">Transmembrane helix</keyword>
<feature type="transmembrane region" description="Helical" evidence="7">
    <location>
        <begin position="164"/>
        <end position="187"/>
    </location>
</feature>
<evidence type="ECO:0000256" key="2">
    <source>
        <dbReference type="ARBA" id="ARBA00022448"/>
    </source>
</evidence>
<evidence type="ECO:0000256" key="4">
    <source>
        <dbReference type="ARBA" id="ARBA00022692"/>
    </source>
</evidence>
<dbReference type="InterPro" id="IPR000515">
    <property type="entry name" value="MetI-like"/>
</dbReference>
<evidence type="ECO:0000313" key="10">
    <source>
        <dbReference type="Proteomes" id="UP000702425"/>
    </source>
</evidence>
<name>A0ABX2CU17_9CYAN</name>
<proteinExistence type="inferred from homology"/>
<dbReference type="PROSITE" id="PS50928">
    <property type="entry name" value="ABC_TM1"/>
    <property type="match status" value="1"/>
</dbReference>
<evidence type="ECO:0000256" key="3">
    <source>
        <dbReference type="ARBA" id="ARBA00022475"/>
    </source>
</evidence>
<dbReference type="InterPro" id="IPR010065">
    <property type="entry name" value="AA_ABC_transptr_permease_3TM"/>
</dbReference>
<feature type="transmembrane region" description="Helical" evidence="7">
    <location>
        <begin position="277"/>
        <end position="293"/>
    </location>
</feature>
<dbReference type="Pfam" id="PF00528">
    <property type="entry name" value="BPD_transp_1"/>
    <property type="match status" value="1"/>
</dbReference>
<feature type="transmembrane region" description="Helical" evidence="7">
    <location>
        <begin position="235"/>
        <end position="257"/>
    </location>
</feature>
<evidence type="ECO:0000256" key="1">
    <source>
        <dbReference type="ARBA" id="ARBA00004651"/>
    </source>
</evidence>
<feature type="transmembrane region" description="Helical" evidence="7">
    <location>
        <begin position="350"/>
        <end position="368"/>
    </location>
</feature>
<dbReference type="SUPFAM" id="SSF161098">
    <property type="entry name" value="MetI-like"/>
    <property type="match status" value="1"/>
</dbReference>
<dbReference type="CDD" id="cd06261">
    <property type="entry name" value="TM_PBP2"/>
    <property type="match status" value="1"/>
</dbReference>
<dbReference type="EMBL" id="SRRZ01000010">
    <property type="protein sequence ID" value="NQE33148.1"/>
    <property type="molecule type" value="Genomic_DNA"/>
</dbReference>
<dbReference type="Gene3D" id="1.10.3720.10">
    <property type="entry name" value="MetI-like"/>
    <property type="match status" value="1"/>
</dbReference>
<evidence type="ECO:0000259" key="8">
    <source>
        <dbReference type="PROSITE" id="PS50928"/>
    </source>
</evidence>
<sequence>METIPVLPPPATESPTPWNWARKNLFSTWYNSILTVLCLIIAFQAIKGIIVWATTKAQWHVLEANLPLFFAGRFPRDSYWRLWIVTGIIALLGGLTWGNIQRQERLWNPPLLIILGAAVVGAVISPIDLTSRLYLLGIIIAAAASYVIGRQINRNPPSPPLSKGGLGGVSWMPAMWALSFPIILWLIKGGLGLTEVSTNDWGGLVLTLFLAVISIVLSFPLGVLLALGRQSSLPVVRLLSTLYIEIIRGLPLIGILFLGQVMLQLFLPPEYPKLDRVIRAIAGLTLFSAAYLAENVRGGLQAVPRGQIEAARSIGLNTPLLTILIVLPQALRIVIPAIGGQFIGLFMDTSLLSLFGMLELIGISRAVLANPSYIGRYAEVYIFVGIIYWIFCYSMSLASRKIERTLGVGQR</sequence>
<dbReference type="Proteomes" id="UP000702425">
    <property type="component" value="Unassembled WGS sequence"/>
</dbReference>
<evidence type="ECO:0000256" key="5">
    <source>
        <dbReference type="ARBA" id="ARBA00022989"/>
    </source>
</evidence>
<evidence type="ECO:0000256" key="6">
    <source>
        <dbReference type="ARBA" id="ARBA00023136"/>
    </source>
</evidence>
<dbReference type="InterPro" id="IPR043429">
    <property type="entry name" value="ArtM/GltK/GlnP/TcyL/YhdX-like"/>
</dbReference>
<comment type="subcellular location">
    <subcellularLocation>
        <location evidence="1 7">Cell membrane</location>
        <topology evidence="1 7">Multi-pass membrane protein</topology>
    </subcellularLocation>
</comment>
<feature type="transmembrane region" description="Helical" evidence="7">
    <location>
        <begin position="207"/>
        <end position="228"/>
    </location>
</feature>
<dbReference type="PANTHER" id="PTHR30614:SF41">
    <property type="entry name" value="INNER MEMBRANE AMINO-ACID ABC TRANSPORTER PERMEASE PROTEIN YHDY"/>
    <property type="match status" value="1"/>
</dbReference>
<organism evidence="9 10">
    <name type="scientific">Microcoleus asticus IPMA8</name>
    <dbReference type="NCBI Taxonomy" id="2563858"/>
    <lineage>
        <taxon>Bacteria</taxon>
        <taxon>Bacillati</taxon>
        <taxon>Cyanobacteriota</taxon>
        <taxon>Cyanophyceae</taxon>
        <taxon>Oscillatoriophycideae</taxon>
        <taxon>Oscillatoriales</taxon>
        <taxon>Microcoleaceae</taxon>
        <taxon>Microcoleus</taxon>
        <taxon>Microcoleus asticus</taxon>
    </lineage>
</organism>
<keyword evidence="10" id="KW-1185">Reference proteome</keyword>
<feature type="transmembrane region" description="Helical" evidence="7">
    <location>
        <begin position="314"/>
        <end position="338"/>
    </location>
</feature>
<reference evidence="9 10" key="1">
    <citation type="journal article" date="2020" name="Sci. Rep.">
        <title>A novel cyanobacterial geosmin producer, revising GeoA distribution and dispersion patterns in Bacteria.</title>
        <authorList>
            <person name="Churro C."/>
            <person name="Semedo-Aguiar A.P."/>
            <person name="Silva A.D."/>
            <person name="Pereira-Leal J.B."/>
            <person name="Leite R.B."/>
        </authorList>
    </citation>
    <scope>NUCLEOTIDE SEQUENCE [LARGE SCALE GENOMIC DNA]</scope>
    <source>
        <strain evidence="9 10">IPMA8</strain>
    </source>
</reference>
<keyword evidence="6 7" id="KW-0472">Membrane</keyword>
<feature type="transmembrane region" description="Helical" evidence="7">
    <location>
        <begin position="133"/>
        <end position="152"/>
    </location>
</feature>
<dbReference type="RefSeq" id="WP_172185835.1">
    <property type="nucleotide sequence ID" value="NZ_CAWPPK010000002.1"/>
</dbReference>
<feature type="transmembrane region" description="Helical" evidence="7">
    <location>
        <begin position="110"/>
        <end position="127"/>
    </location>
</feature>
<dbReference type="InterPro" id="IPR035906">
    <property type="entry name" value="MetI-like_sf"/>
</dbReference>
<protein>
    <submittedName>
        <fullName evidence="9">Inner membrane amino-acid ABC transporter permease protein YhdY</fullName>
    </submittedName>
</protein>
<accession>A0ABX2CU17</accession>
<feature type="transmembrane region" description="Helical" evidence="7">
    <location>
        <begin position="29"/>
        <end position="53"/>
    </location>
</feature>
<comment type="caution">
    <text evidence="9">The sequence shown here is derived from an EMBL/GenBank/DDBJ whole genome shotgun (WGS) entry which is preliminary data.</text>
</comment>
<dbReference type="PANTHER" id="PTHR30614">
    <property type="entry name" value="MEMBRANE COMPONENT OF AMINO ACID ABC TRANSPORTER"/>
    <property type="match status" value="1"/>
</dbReference>